<evidence type="ECO:0000313" key="1">
    <source>
        <dbReference type="EMBL" id="ETV86516.1"/>
    </source>
</evidence>
<dbReference type="RefSeq" id="XP_009823315.1">
    <property type="nucleotide sequence ID" value="XM_009825013.1"/>
</dbReference>
<dbReference type="VEuPathDB" id="FungiDB:H257_01692"/>
<name>W4H4I4_APHAT</name>
<dbReference type="AlphaFoldDB" id="W4H4I4"/>
<organism evidence="1">
    <name type="scientific">Aphanomyces astaci</name>
    <name type="common">Crayfish plague agent</name>
    <dbReference type="NCBI Taxonomy" id="112090"/>
    <lineage>
        <taxon>Eukaryota</taxon>
        <taxon>Sar</taxon>
        <taxon>Stramenopiles</taxon>
        <taxon>Oomycota</taxon>
        <taxon>Saprolegniomycetes</taxon>
        <taxon>Saprolegniales</taxon>
        <taxon>Verrucalvaceae</taxon>
        <taxon>Aphanomyces</taxon>
    </lineage>
</organism>
<sequence>MGDHFATNGFHGGHRRQFHSQHGSGLGDMHLGINPKVLSFANELVRVKGQQVLHWLLLRRRERLEVLHVLRAIARDGVDFGRGSLKFHHEVDVILRRKGLLQLGGNLGAHGRRSGAVVRGGGANDEVHERDDG</sequence>
<proteinExistence type="predicted"/>
<gene>
    <name evidence="1" type="ORF">H257_01692</name>
</gene>
<dbReference type="GeneID" id="20803688"/>
<accession>W4H4I4</accession>
<reference evidence="1" key="1">
    <citation type="submission" date="2013-12" db="EMBL/GenBank/DDBJ databases">
        <title>The Genome Sequence of Aphanomyces astaci APO3.</title>
        <authorList>
            <consortium name="The Broad Institute Genomics Platform"/>
            <person name="Russ C."/>
            <person name="Tyler B."/>
            <person name="van West P."/>
            <person name="Dieguez-Uribeondo J."/>
            <person name="Young S.K."/>
            <person name="Zeng Q."/>
            <person name="Gargeya S."/>
            <person name="Fitzgerald M."/>
            <person name="Abouelleil A."/>
            <person name="Alvarado L."/>
            <person name="Chapman S.B."/>
            <person name="Gainer-Dewar J."/>
            <person name="Goldberg J."/>
            <person name="Griggs A."/>
            <person name="Gujja S."/>
            <person name="Hansen M."/>
            <person name="Howarth C."/>
            <person name="Imamovic A."/>
            <person name="Ireland A."/>
            <person name="Larimer J."/>
            <person name="McCowan C."/>
            <person name="Murphy C."/>
            <person name="Pearson M."/>
            <person name="Poon T.W."/>
            <person name="Priest M."/>
            <person name="Roberts A."/>
            <person name="Saif S."/>
            <person name="Shea T."/>
            <person name="Sykes S."/>
            <person name="Wortman J."/>
            <person name="Nusbaum C."/>
            <person name="Birren B."/>
        </authorList>
    </citation>
    <scope>NUCLEOTIDE SEQUENCE [LARGE SCALE GENOMIC DNA]</scope>
    <source>
        <strain evidence="1">APO3</strain>
    </source>
</reference>
<protein>
    <submittedName>
        <fullName evidence="1">Uncharacterized protein</fullName>
    </submittedName>
</protein>
<dbReference type="EMBL" id="KI913116">
    <property type="protein sequence ID" value="ETV86516.1"/>
    <property type="molecule type" value="Genomic_DNA"/>
</dbReference>